<evidence type="ECO:0000313" key="3">
    <source>
        <dbReference type="Proteomes" id="UP000298030"/>
    </source>
</evidence>
<evidence type="ECO:0000313" key="2">
    <source>
        <dbReference type="EMBL" id="TEB30465.1"/>
    </source>
</evidence>
<keyword evidence="3" id="KW-1185">Reference proteome</keyword>
<dbReference type="EMBL" id="QPFP01000023">
    <property type="protein sequence ID" value="TEB30465.1"/>
    <property type="molecule type" value="Genomic_DNA"/>
</dbReference>
<protein>
    <submittedName>
        <fullName evidence="2">Uncharacterized protein</fullName>
    </submittedName>
</protein>
<proteinExistence type="predicted"/>
<dbReference type="AlphaFoldDB" id="A0A4Y7T8J1"/>
<feature type="compositionally biased region" description="Low complexity" evidence="1">
    <location>
        <begin position="35"/>
        <end position="46"/>
    </location>
</feature>
<feature type="compositionally biased region" description="Basic and acidic residues" evidence="1">
    <location>
        <begin position="113"/>
        <end position="125"/>
    </location>
</feature>
<feature type="compositionally biased region" description="Basic and acidic residues" evidence="1">
    <location>
        <begin position="65"/>
        <end position="85"/>
    </location>
</feature>
<gene>
    <name evidence="2" type="ORF">FA13DRAFT_553186</name>
</gene>
<sequence>MVRLTERRRAFSQSTTYVLVSRLDELNLSLSPAFQPSTPSDPSPQQETWSSANHDSSVSDNLPAETHDAPDTHLRGRAARADRTSPDPVPRTSSLRPSPQRQARRHRSLLPYPEEHPQQHLHEAGGRPPVPLPGDDYQPDCSWGGADRAEPEGGEVEVQAEAPRTVPSARRTTPFSSGRWTPALSSPAPPPPSPRLHYLLPPRALHPRRMVLSGSYISRAGLLGTRRMCSSSS</sequence>
<feature type="compositionally biased region" description="Polar residues" evidence="1">
    <location>
        <begin position="91"/>
        <end position="101"/>
    </location>
</feature>
<organism evidence="2 3">
    <name type="scientific">Coprinellus micaceus</name>
    <name type="common">Glistening ink-cap mushroom</name>
    <name type="synonym">Coprinus micaceus</name>
    <dbReference type="NCBI Taxonomy" id="71717"/>
    <lineage>
        <taxon>Eukaryota</taxon>
        <taxon>Fungi</taxon>
        <taxon>Dikarya</taxon>
        <taxon>Basidiomycota</taxon>
        <taxon>Agaricomycotina</taxon>
        <taxon>Agaricomycetes</taxon>
        <taxon>Agaricomycetidae</taxon>
        <taxon>Agaricales</taxon>
        <taxon>Agaricineae</taxon>
        <taxon>Psathyrellaceae</taxon>
        <taxon>Coprinellus</taxon>
    </lineage>
</organism>
<evidence type="ECO:0000256" key="1">
    <source>
        <dbReference type="SAM" id="MobiDB-lite"/>
    </source>
</evidence>
<comment type="caution">
    <text evidence="2">The sequence shown here is derived from an EMBL/GenBank/DDBJ whole genome shotgun (WGS) entry which is preliminary data.</text>
</comment>
<accession>A0A4Y7T8J1</accession>
<feature type="compositionally biased region" description="Polar residues" evidence="1">
    <location>
        <begin position="170"/>
        <end position="179"/>
    </location>
</feature>
<feature type="compositionally biased region" description="Polar residues" evidence="1">
    <location>
        <begin position="47"/>
        <end position="60"/>
    </location>
</feature>
<feature type="region of interest" description="Disordered" evidence="1">
    <location>
        <begin position="31"/>
        <end position="195"/>
    </location>
</feature>
<dbReference type="Proteomes" id="UP000298030">
    <property type="component" value="Unassembled WGS sequence"/>
</dbReference>
<name>A0A4Y7T8J1_COPMI</name>
<reference evidence="2 3" key="1">
    <citation type="journal article" date="2019" name="Nat. Ecol. Evol.">
        <title>Megaphylogeny resolves global patterns of mushroom evolution.</title>
        <authorList>
            <person name="Varga T."/>
            <person name="Krizsan K."/>
            <person name="Foldi C."/>
            <person name="Dima B."/>
            <person name="Sanchez-Garcia M."/>
            <person name="Sanchez-Ramirez S."/>
            <person name="Szollosi G.J."/>
            <person name="Szarkandi J.G."/>
            <person name="Papp V."/>
            <person name="Albert L."/>
            <person name="Andreopoulos W."/>
            <person name="Angelini C."/>
            <person name="Antonin V."/>
            <person name="Barry K.W."/>
            <person name="Bougher N.L."/>
            <person name="Buchanan P."/>
            <person name="Buyck B."/>
            <person name="Bense V."/>
            <person name="Catcheside P."/>
            <person name="Chovatia M."/>
            <person name="Cooper J."/>
            <person name="Damon W."/>
            <person name="Desjardin D."/>
            <person name="Finy P."/>
            <person name="Geml J."/>
            <person name="Haridas S."/>
            <person name="Hughes K."/>
            <person name="Justo A."/>
            <person name="Karasinski D."/>
            <person name="Kautmanova I."/>
            <person name="Kiss B."/>
            <person name="Kocsube S."/>
            <person name="Kotiranta H."/>
            <person name="LaButti K.M."/>
            <person name="Lechner B.E."/>
            <person name="Liimatainen K."/>
            <person name="Lipzen A."/>
            <person name="Lukacs Z."/>
            <person name="Mihaltcheva S."/>
            <person name="Morgado L.N."/>
            <person name="Niskanen T."/>
            <person name="Noordeloos M.E."/>
            <person name="Ohm R.A."/>
            <person name="Ortiz-Santana B."/>
            <person name="Ovrebo C."/>
            <person name="Racz N."/>
            <person name="Riley R."/>
            <person name="Savchenko A."/>
            <person name="Shiryaev A."/>
            <person name="Soop K."/>
            <person name="Spirin V."/>
            <person name="Szebenyi C."/>
            <person name="Tomsovsky M."/>
            <person name="Tulloss R.E."/>
            <person name="Uehling J."/>
            <person name="Grigoriev I.V."/>
            <person name="Vagvolgyi C."/>
            <person name="Papp T."/>
            <person name="Martin F.M."/>
            <person name="Miettinen O."/>
            <person name="Hibbett D.S."/>
            <person name="Nagy L.G."/>
        </authorList>
    </citation>
    <scope>NUCLEOTIDE SEQUENCE [LARGE SCALE GENOMIC DNA]</scope>
    <source>
        <strain evidence="2 3">FP101781</strain>
    </source>
</reference>